<feature type="domain" description="BPG-independent PGAM N-terminal" evidence="14">
    <location>
        <begin position="86"/>
        <end position="321"/>
    </location>
</feature>
<evidence type="ECO:0000256" key="2">
    <source>
        <dbReference type="ARBA" id="ARBA00004798"/>
    </source>
</evidence>
<feature type="binding site" evidence="8 12">
    <location>
        <position position="475"/>
    </location>
    <ligand>
        <name>Mn(2+)</name>
        <dbReference type="ChEBI" id="CHEBI:29035"/>
        <label>2</label>
    </ligand>
</feature>
<feature type="binding site" evidence="8 12">
    <location>
        <position position="433"/>
    </location>
    <ligand>
        <name>Mn(2+)</name>
        <dbReference type="ChEBI" id="CHEBI:29035"/>
        <label>1</label>
    </ligand>
</feature>
<dbReference type="PANTHER" id="PTHR31637">
    <property type="entry name" value="2,3-BISPHOSPHOGLYCERATE-INDEPENDENT PHOSPHOGLYCERATE MUTASE"/>
    <property type="match status" value="1"/>
</dbReference>
<evidence type="ECO:0000256" key="8">
    <source>
        <dbReference type="HAMAP-Rule" id="MF_01038"/>
    </source>
</evidence>
<evidence type="ECO:0000256" key="9">
    <source>
        <dbReference type="NCBIfam" id="TIGR01307"/>
    </source>
</evidence>
<comment type="cofactor">
    <cofactor evidence="8">
        <name>Mn(2+)</name>
        <dbReference type="ChEBI" id="CHEBI:29035"/>
    </cofactor>
    <text evidence="8">Binds 2 manganese ions per subunit.</text>
</comment>
<comment type="caution">
    <text evidence="15">The sequence shown here is derived from an EMBL/GenBank/DDBJ whole genome shotgun (WGS) entry which is preliminary data.</text>
</comment>
<sequence>MTITPIYLCILDGFAIGKQDDSNAIWRAVKSGQATYIKDLLDKHKYSLLECSGLAVGLPAGTMGNSEVNHLNMGAGRVVYQSIERINVAIEDGSFFKNEALVTAMKNGSATFQAVHLMGILQGHGGTVHGSIKHLFALLELAKREGVKQVYLHLFTDGRDTNPKAAGEIYLPMLEAEVKRLGLADVVRIATIMGRELAMDRDTAWDKILIAMRAIVAGIGEYKALTAQEAIASSYTRGETDEFIRPTIISGYSGVGPTDSIIYFNFRQDRTIELTTAFCEQDIKFFNYKKGTRPIDDSVYKEIASLQQRIKGSAFVAMTEYYPGIHALTAFPEKEIPETVGEIVSRAGLKQLRLAGPEKYAHVTAWFSGRRAEPFPGEDRHLAQDLTLKARTEEGKHYDWVPEMTAFLETEYSLGAIASGKYSLIVHNFQNGDMVGHTGNTEAATKAIIDLSLCLEKIVPAWLDKGGVFIITADHGNADEMSFHKGDKDIVSTQHSLNPVPFWVLGQEVTLKDKGIVPDVGVTVLKLLGLQPSNEMTASSLVIDQPGSGLSSK</sequence>
<evidence type="ECO:0000313" key="15">
    <source>
        <dbReference type="EMBL" id="OGC36894.1"/>
    </source>
</evidence>
<evidence type="ECO:0000313" key="16">
    <source>
        <dbReference type="Proteomes" id="UP000178951"/>
    </source>
</evidence>
<feature type="binding site" evidence="8 11">
    <location>
        <begin position="159"/>
        <end position="160"/>
    </location>
    <ligand>
        <name>substrate</name>
    </ligand>
</feature>
<evidence type="ECO:0000256" key="12">
    <source>
        <dbReference type="PIRSR" id="PIRSR001492-3"/>
    </source>
</evidence>
<reference evidence="15 16" key="1">
    <citation type="journal article" date="2016" name="Nat. Commun.">
        <title>Thousands of microbial genomes shed light on interconnected biogeochemical processes in an aquifer system.</title>
        <authorList>
            <person name="Anantharaman K."/>
            <person name="Brown C.T."/>
            <person name="Hug L.A."/>
            <person name="Sharon I."/>
            <person name="Castelle C.J."/>
            <person name="Probst A.J."/>
            <person name="Thomas B.C."/>
            <person name="Singh A."/>
            <person name="Wilkins M.J."/>
            <person name="Karaoz U."/>
            <person name="Brodie E.L."/>
            <person name="Williams K.H."/>
            <person name="Hubbard S.S."/>
            <person name="Banfield J.F."/>
        </authorList>
    </citation>
    <scope>NUCLEOTIDE SEQUENCE [LARGE SCALE GENOMIC DNA]</scope>
</reference>
<organism evidence="15 16">
    <name type="scientific">candidate division WOR-1 bacterium RIFOXYB2_FULL_48_7</name>
    <dbReference type="NCBI Taxonomy" id="1802583"/>
    <lineage>
        <taxon>Bacteria</taxon>
        <taxon>Bacillati</taxon>
        <taxon>Saganbacteria</taxon>
    </lineage>
</organism>
<dbReference type="Proteomes" id="UP000178951">
    <property type="component" value="Unassembled WGS sequence"/>
</dbReference>
<dbReference type="NCBIfam" id="TIGR01307">
    <property type="entry name" value="pgm_bpd_ind"/>
    <property type="match status" value="1"/>
</dbReference>
<dbReference type="PANTHER" id="PTHR31637:SF0">
    <property type="entry name" value="2,3-BISPHOSPHOGLYCERATE-INDEPENDENT PHOSPHOGLYCERATE MUTASE"/>
    <property type="match status" value="1"/>
</dbReference>
<evidence type="ECO:0000259" key="14">
    <source>
        <dbReference type="Pfam" id="PF06415"/>
    </source>
</evidence>
<feature type="binding site" evidence="8 12">
    <location>
        <position position="437"/>
    </location>
    <ligand>
        <name>Mn(2+)</name>
        <dbReference type="ChEBI" id="CHEBI:29035"/>
        <label>1</label>
    </ligand>
</feature>
<dbReference type="Pfam" id="PF01676">
    <property type="entry name" value="Metalloenzyme"/>
    <property type="match status" value="1"/>
</dbReference>
<dbReference type="InterPro" id="IPR011258">
    <property type="entry name" value="BPG-indep_PGM_N"/>
</dbReference>
<dbReference type="EC" id="5.4.2.12" evidence="8 9"/>
<dbReference type="InterPro" id="IPR017850">
    <property type="entry name" value="Alkaline_phosphatase_core_sf"/>
</dbReference>
<comment type="catalytic activity">
    <reaction evidence="1 8">
        <text>(2R)-2-phosphoglycerate = (2R)-3-phosphoglycerate</text>
        <dbReference type="Rhea" id="RHEA:15901"/>
        <dbReference type="ChEBI" id="CHEBI:58272"/>
        <dbReference type="ChEBI" id="CHEBI:58289"/>
        <dbReference type="EC" id="5.4.2.12"/>
    </reaction>
</comment>
<feature type="binding site" evidence="8 11">
    <location>
        <position position="129"/>
    </location>
    <ligand>
        <name>substrate</name>
    </ligand>
</feature>
<feature type="binding site" evidence="8 11">
    <location>
        <position position="201"/>
    </location>
    <ligand>
        <name>substrate</name>
    </ligand>
</feature>
<feature type="binding site" evidence="8 12">
    <location>
        <position position="495"/>
    </location>
    <ligand>
        <name>Mn(2+)</name>
        <dbReference type="ChEBI" id="CHEBI:29035"/>
        <label>1</label>
    </ligand>
</feature>
<keyword evidence="5 8" id="KW-0324">Glycolysis</keyword>
<evidence type="ECO:0000256" key="7">
    <source>
        <dbReference type="ARBA" id="ARBA00023235"/>
    </source>
</evidence>
<feature type="binding site" evidence="8 12">
    <location>
        <position position="12"/>
    </location>
    <ligand>
        <name>Mn(2+)</name>
        <dbReference type="ChEBI" id="CHEBI:29035"/>
        <label>2</label>
    </ligand>
</feature>
<feature type="binding site" evidence="8 11">
    <location>
        <begin position="267"/>
        <end position="270"/>
    </location>
    <ligand>
        <name>substrate</name>
    </ligand>
</feature>
<accession>A0A1F4TW00</accession>
<evidence type="ECO:0000256" key="4">
    <source>
        <dbReference type="ARBA" id="ARBA00022723"/>
    </source>
</evidence>
<dbReference type="STRING" id="1802583.A2311_04240"/>
<feature type="active site" description="Phosphoserine intermediate" evidence="8 10">
    <location>
        <position position="66"/>
    </location>
</feature>
<feature type="domain" description="Metalloenzyme" evidence="13">
    <location>
        <begin position="5"/>
        <end position="531"/>
    </location>
</feature>
<evidence type="ECO:0000256" key="6">
    <source>
        <dbReference type="ARBA" id="ARBA00023211"/>
    </source>
</evidence>
<comment type="similarity">
    <text evidence="3 8">Belongs to the BPG-independent phosphoglycerate mutase family.</text>
</comment>
<dbReference type="HAMAP" id="MF_01038">
    <property type="entry name" value="GpmI"/>
    <property type="match status" value="1"/>
</dbReference>
<dbReference type="Gene3D" id="3.40.720.10">
    <property type="entry name" value="Alkaline Phosphatase, subunit A"/>
    <property type="match status" value="1"/>
</dbReference>
<feature type="binding site" evidence="8 12">
    <location>
        <position position="66"/>
    </location>
    <ligand>
        <name>Mn(2+)</name>
        <dbReference type="ChEBI" id="CHEBI:29035"/>
        <label>2</label>
    </ligand>
</feature>
<dbReference type="GO" id="GO:0030145">
    <property type="term" value="F:manganese ion binding"/>
    <property type="evidence" value="ECO:0007669"/>
    <property type="project" value="UniProtKB-UniRule"/>
</dbReference>
<dbReference type="CDD" id="cd16010">
    <property type="entry name" value="iPGM"/>
    <property type="match status" value="1"/>
</dbReference>
<proteinExistence type="inferred from homology"/>
<evidence type="ECO:0000256" key="5">
    <source>
        <dbReference type="ARBA" id="ARBA00023152"/>
    </source>
</evidence>
<evidence type="ECO:0000256" key="11">
    <source>
        <dbReference type="PIRSR" id="PIRSR001492-2"/>
    </source>
</evidence>
<feature type="binding site" evidence="8 11">
    <location>
        <position position="195"/>
    </location>
    <ligand>
        <name>substrate</name>
    </ligand>
</feature>
<feature type="binding site" evidence="8 12">
    <location>
        <position position="474"/>
    </location>
    <ligand>
        <name>Mn(2+)</name>
        <dbReference type="ChEBI" id="CHEBI:29035"/>
        <label>2</label>
    </ligand>
</feature>
<dbReference type="Pfam" id="PF06415">
    <property type="entry name" value="iPGM_N"/>
    <property type="match status" value="1"/>
</dbReference>
<comment type="subunit">
    <text evidence="8">Monomer.</text>
</comment>
<dbReference type="InterPro" id="IPR005995">
    <property type="entry name" value="Pgm_bpd_ind"/>
</dbReference>
<dbReference type="GO" id="GO:0005829">
    <property type="term" value="C:cytosol"/>
    <property type="evidence" value="ECO:0007669"/>
    <property type="project" value="TreeGrafter"/>
</dbReference>
<keyword evidence="7 8" id="KW-0413">Isomerase</keyword>
<dbReference type="EMBL" id="MEUF01000003">
    <property type="protein sequence ID" value="OGC36894.1"/>
    <property type="molecule type" value="Genomic_DNA"/>
</dbReference>
<keyword evidence="6 8" id="KW-0464">Manganese</keyword>
<dbReference type="InterPro" id="IPR006124">
    <property type="entry name" value="Metalloenzyme"/>
</dbReference>
<evidence type="ECO:0000259" key="13">
    <source>
        <dbReference type="Pfam" id="PF01676"/>
    </source>
</evidence>
<evidence type="ECO:0000256" key="1">
    <source>
        <dbReference type="ARBA" id="ARBA00000370"/>
    </source>
</evidence>
<dbReference type="SUPFAM" id="SSF53649">
    <property type="entry name" value="Alkaline phosphatase-like"/>
    <property type="match status" value="1"/>
</dbReference>
<comment type="pathway">
    <text evidence="2 8">Carbohydrate degradation; glycolysis; pyruvate from D-glyceraldehyde 3-phosphate: step 3/5.</text>
</comment>
<dbReference type="GO" id="GO:0006007">
    <property type="term" value="P:glucose catabolic process"/>
    <property type="evidence" value="ECO:0007669"/>
    <property type="project" value="InterPro"/>
</dbReference>
<dbReference type="InterPro" id="IPR036646">
    <property type="entry name" value="PGAM_B_sf"/>
</dbReference>
<dbReference type="GO" id="GO:0006096">
    <property type="term" value="P:glycolytic process"/>
    <property type="evidence" value="ECO:0007669"/>
    <property type="project" value="UniProtKB-UniRule"/>
</dbReference>
<keyword evidence="4 8" id="KW-0479">Metal-binding</keyword>
<evidence type="ECO:0000256" key="10">
    <source>
        <dbReference type="PIRSR" id="PIRSR001492-1"/>
    </source>
</evidence>
<dbReference type="UniPathway" id="UPA00109">
    <property type="reaction ID" value="UER00186"/>
</dbReference>
<dbReference type="SUPFAM" id="SSF64158">
    <property type="entry name" value="2,3-Bisphosphoglycerate-independent phosphoglycerate mutase, substrate-binding domain"/>
    <property type="match status" value="1"/>
</dbReference>
<protein>
    <recommendedName>
        <fullName evidence="8 9">2,3-bisphosphoglycerate-independent phosphoglycerate mutase</fullName>
        <shortName evidence="8">BPG-independent PGAM</shortName>
        <shortName evidence="8">Phosphoglyceromutase</shortName>
        <shortName evidence="8">iPGM</shortName>
        <ecNumber evidence="8 9">5.4.2.12</ecNumber>
    </recommendedName>
</protein>
<dbReference type="Gene3D" id="3.40.1450.10">
    <property type="entry name" value="BPG-independent phosphoglycerate mutase, domain B"/>
    <property type="match status" value="1"/>
</dbReference>
<dbReference type="AlphaFoldDB" id="A0A1F4TW00"/>
<name>A0A1F4TW00_UNCSA</name>
<gene>
    <name evidence="8" type="primary">gpmI</name>
    <name evidence="15" type="ORF">A2311_04240</name>
</gene>
<comment type="function">
    <text evidence="8">Catalyzes the interconversion of 2-phosphoglycerate and 3-phosphoglycerate.</text>
</comment>
<dbReference type="PIRSF" id="PIRSF001492">
    <property type="entry name" value="IPGAM"/>
    <property type="match status" value="1"/>
</dbReference>
<dbReference type="GO" id="GO:0004619">
    <property type="term" value="F:phosphoglycerate mutase activity"/>
    <property type="evidence" value="ECO:0007669"/>
    <property type="project" value="UniProtKB-UniRule"/>
</dbReference>
<evidence type="ECO:0000256" key="3">
    <source>
        <dbReference type="ARBA" id="ARBA00008819"/>
    </source>
</evidence>
<feature type="binding site" evidence="8 11">
    <location>
        <position position="359"/>
    </location>
    <ligand>
        <name>substrate</name>
    </ligand>
</feature>